<accession>A0AA36F8B2</accession>
<dbReference type="EMBL" id="OX597823">
    <property type="protein sequence ID" value="CAI9729546.1"/>
    <property type="molecule type" value="Genomic_DNA"/>
</dbReference>
<reference evidence="1" key="1">
    <citation type="submission" date="2023-08" db="EMBL/GenBank/DDBJ databases">
        <authorList>
            <person name="Alioto T."/>
            <person name="Alioto T."/>
            <person name="Gomez Garrido J."/>
        </authorList>
    </citation>
    <scope>NUCLEOTIDE SEQUENCE</scope>
</reference>
<organism evidence="1 2">
    <name type="scientific">Octopus vulgaris</name>
    <name type="common">Common octopus</name>
    <dbReference type="NCBI Taxonomy" id="6645"/>
    <lineage>
        <taxon>Eukaryota</taxon>
        <taxon>Metazoa</taxon>
        <taxon>Spiralia</taxon>
        <taxon>Lophotrochozoa</taxon>
        <taxon>Mollusca</taxon>
        <taxon>Cephalopoda</taxon>
        <taxon>Coleoidea</taxon>
        <taxon>Octopodiformes</taxon>
        <taxon>Octopoda</taxon>
        <taxon>Incirrata</taxon>
        <taxon>Octopodidae</taxon>
        <taxon>Octopus</taxon>
    </lineage>
</organism>
<dbReference type="AlphaFoldDB" id="A0AA36F8B2"/>
<evidence type="ECO:0000313" key="1">
    <source>
        <dbReference type="EMBL" id="CAI9729546.1"/>
    </source>
</evidence>
<evidence type="ECO:0000313" key="2">
    <source>
        <dbReference type="Proteomes" id="UP001162480"/>
    </source>
</evidence>
<name>A0AA36F8B2_OCTVU</name>
<sequence>MSSVPVTDLTPTYQHHIKRVALKDPRCVDQLFVPLFVRWYVEVFPLDHCIVQLDTLGAVRSASVHVDRSATVDVRKATSKAGVDGDVAVVDVSDGAVGSVDSAGIVDVANAVHCDGGGGVVDSVLVSTAAIASVGGIGRVR</sequence>
<dbReference type="Proteomes" id="UP001162480">
    <property type="component" value="Chromosome 10"/>
</dbReference>
<protein>
    <submittedName>
        <fullName evidence="1">Uncharacterized protein</fullName>
    </submittedName>
</protein>
<gene>
    <name evidence="1" type="ORF">OCTVUL_1B012876</name>
</gene>
<keyword evidence="2" id="KW-1185">Reference proteome</keyword>
<proteinExistence type="predicted"/>